<dbReference type="PANTHER" id="PTHR31225:SF221">
    <property type="entry name" value="(-)-GERMACRENE D SYNTHASE"/>
    <property type="match status" value="1"/>
</dbReference>
<dbReference type="InterPro" id="IPR008949">
    <property type="entry name" value="Isoprenoid_synthase_dom_sf"/>
</dbReference>
<evidence type="ECO:0000259" key="4">
    <source>
        <dbReference type="Pfam" id="PF03936"/>
    </source>
</evidence>
<keyword evidence="2" id="KW-0479">Metal-binding</keyword>
<dbReference type="InterPro" id="IPR050148">
    <property type="entry name" value="Terpene_synthase-like"/>
</dbReference>
<evidence type="ECO:0000256" key="1">
    <source>
        <dbReference type="ARBA" id="ARBA00001946"/>
    </source>
</evidence>
<dbReference type="PANTHER" id="PTHR31225">
    <property type="entry name" value="OS04G0344100 PROTEIN-RELATED"/>
    <property type="match status" value="1"/>
</dbReference>
<dbReference type="InterPro" id="IPR005630">
    <property type="entry name" value="Terpene_synthase_metal-bd"/>
</dbReference>
<name>A0ABY9DYV0_VITVI</name>
<proteinExistence type="predicted"/>
<evidence type="ECO:0000256" key="2">
    <source>
        <dbReference type="ARBA" id="ARBA00022723"/>
    </source>
</evidence>
<protein>
    <recommendedName>
        <fullName evidence="4">Terpene synthase metal-binding domain-containing protein</fullName>
    </recommendedName>
</protein>
<reference evidence="5 6" key="1">
    <citation type="journal article" date="2023" name="Hortic Res">
        <title>The complete reference genome for grapevine (Vitis vinifera L.) genetics and breeding.</title>
        <authorList>
            <person name="Shi X."/>
            <person name="Cao S."/>
            <person name="Wang X."/>
            <person name="Huang S."/>
            <person name="Wang Y."/>
            <person name="Liu Z."/>
            <person name="Liu W."/>
            <person name="Leng X."/>
            <person name="Peng Y."/>
            <person name="Wang N."/>
            <person name="Wang Y."/>
            <person name="Ma Z."/>
            <person name="Xu X."/>
            <person name="Zhang F."/>
            <person name="Xue H."/>
            <person name="Zhong H."/>
            <person name="Wang Y."/>
            <person name="Zhang K."/>
            <person name="Velt A."/>
            <person name="Avia K."/>
            <person name="Holtgrawe D."/>
            <person name="Grimplet J."/>
            <person name="Matus J.T."/>
            <person name="Ware D."/>
            <person name="Wu X."/>
            <person name="Wang H."/>
            <person name="Liu C."/>
            <person name="Fang Y."/>
            <person name="Rustenholz C."/>
            <person name="Cheng Z."/>
            <person name="Xiao H."/>
            <person name="Zhou Y."/>
        </authorList>
    </citation>
    <scope>NUCLEOTIDE SEQUENCE [LARGE SCALE GENOMIC DNA]</scope>
    <source>
        <strain evidence="6">cv. Pinot noir / PN40024</strain>
        <tissue evidence="5">Leaf</tissue>
    </source>
</reference>
<evidence type="ECO:0000313" key="6">
    <source>
        <dbReference type="Proteomes" id="UP001227230"/>
    </source>
</evidence>
<keyword evidence="6" id="KW-1185">Reference proteome</keyword>
<keyword evidence="3" id="KW-0456">Lyase</keyword>
<organism evidence="5 6">
    <name type="scientific">Vitis vinifera</name>
    <name type="common">Grape</name>
    <dbReference type="NCBI Taxonomy" id="29760"/>
    <lineage>
        <taxon>Eukaryota</taxon>
        <taxon>Viridiplantae</taxon>
        <taxon>Streptophyta</taxon>
        <taxon>Embryophyta</taxon>
        <taxon>Tracheophyta</taxon>
        <taxon>Spermatophyta</taxon>
        <taxon>Magnoliopsida</taxon>
        <taxon>eudicotyledons</taxon>
        <taxon>Gunneridae</taxon>
        <taxon>Pentapetalae</taxon>
        <taxon>rosids</taxon>
        <taxon>Vitales</taxon>
        <taxon>Vitaceae</taxon>
        <taxon>Viteae</taxon>
        <taxon>Vitis</taxon>
    </lineage>
</organism>
<dbReference type="SUPFAM" id="SSF48576">
    <property type="entry name" value="Terpenoid synthases"/>
    <property type="match status" value="1"/>
</dbReference>
<accession>A0ABY9DYV0</accession>
<evidence type="ECO:0000313" key="5">
    <source>
        <dbReference type="EMBL" id="WKA12820.1"/>
    </source>
</evidence>
<gene>
    <name evidence="5" type="ORF">VitviT2T_030174</name>
</gene>
<dbReference type="EMBL" id="CP126666">
    <property type="protein sequence ID" value="WKA12820.1"/>
    <property type="molecule type" value="Genomic_DNA"/>
</dbReference>
<feature type="domain" description="Terpene synthase metal-binding" evidence="4">
    <location>
        <begin position="1"/>
        <end position="97"/>
    </location>
</feature>
<sequence length="134" mass="14996">MEEYMPVALVTSAYSMLATTSLIGMGNGVTKETFDWIFSEPKIVRSSAIICRLMDDMVFHKFEQKRGHVASVVECYMKHDGASEQETHKEFNKQSNSNVVKNAGDQFLILMVVDGIIPCKLTGRGTMESLVRNV</sequence>
<dbReference type="Pfam" id="PF03936">
    <property type="entry name" value="Terpene_synth_C"/>
    <property type="match status" value="1"/>
</dbReference>
<comment type="cofactor">
    <cofactor evidence="1">
        <name>Mg(2+)</name>
        <dbReference type="ChEBI" id="CHEBI:18420"/>
    </cofactor>
</comment>
<dbReference type="Proteomes" id="UP001227230">
    <property type="component" value="Chromosome 19"/>
</dbReference>
<evidence type="ECO:0000256" key="3">
    <source>
        <dbReference type="ARBA" id="ARBA00023239"/>
    </source>
</evidence>
<dbReference type="Gene3D" id="1.10.600.10">
    <property type="entry name" value="Farnesyl Diphosphate Synthase"/>
    <property type="match status" value="1"/>
</dbReference>